<evidence type="ECO:0000313" key="2">
    <source>
        <dbReference type="Proteomes" id="UP001652741"/>
    </source>
</evidence>
<protein>
    <submittedName>
        <fullName evidence="3">Aggrecan core protein-like</fullName>
    </submittedName>
</protein>
<dbReference type="PaxDb" id="8030-ENSSSAP00000048775"/>
<proteinExistence type="predicted"/>
<keyword evidence="2" id="KW-1185">Reference proteome</keyword>
<dbReference type="InterPro" id="IPR016186">
    <property type="entry name" value="C-type_lectin-like/link_sf"/>
</dbReference>
<dbReference type="Proteomes" id="UP001652741">
    <property type="component" value="Chromosome ssa12"/>
</dbReference>
<dbReference type="AlphaFoldDB" id="A0A1S3LEX1"/>
<name>A0A1S3LEX1_SALSA</name>
<feature type="signal peptide" evidence="1">
    <location>
        <begin position="1"/>
        <end position="27"/>
    </location>
</feature>
<dbReference type="InterPro" id="IPR016187">
    <property type="entry name" value="CTDL_fold"/>
</dbReference>
<accession>A0A1S3LEX1</accession>
<sequence>MKYYQKTVTMAIMTILLLSGAFALGDAKSLMEANLDQIPAFQPILKTNGELIPHMQEMGGEGNSIEQSPGLQMFEEIDAVKDPADVNDLETLDPSVEMDGEQGLYQEAFQGTGERLEETEGRSACPSGWSKYRSRCFRYISTERTWAESEQFCVYQGDNLASVHSRI</sequence>
<evidence type="ECO:0000313" key="3">
    <source>
        <dbReference type="RefSeq" id="XP_013989365.1"/>
    </source>
</evidence>
<dbReference type="RefSeq" id="XP_013989365.1">
    <property type="nucleotide sequence ID" value="XM_014133890.2"/>
</dbReference>
<organism evidence="2 3">
    <name type="scientific">Salmo salar</name>
    <name type="common">Atlantic salmon</name>
    <dbReference type="NCBI Taxonomy" id="8030"/>
    <lineage>
        <taxon>Eukaryota</taxon>
        <taxon>Metazoa</taxon>
        <taxon>Chordata</taxon>
        <taxon>Craniata</taxon>
        <taxon>Vertebrata</taxon>
        <taxon>Euteleostomi</taxon>
        <taxon>Actinopterygii</taxon>
        <taxon>Neopterygii</taxon>
        <taxon>Teleostei</taxon>
        <taxon>Protacanthopterygii</taxon>
        <taxon>Salmoniformes</taxon>
        <taxon>Salmonidae</taxon>
        <taxon>Salmoninae</taxon>
        <taxon>Salmo</taxon>
    </lineage>
</organism>
<evidence type="ECO:0000256" key="1">
    <source>
        <dbReference type="SAM" id="SignalP"/>
    </source>
</evidence>
<keyword evidence="1" id="KW-0732">Signal</keyword>
<reference evidence="3" key="1">
    <citation type="submission" date="2025-08" db="UniProtKB">
        <authorList>
            <consortium name="RefSeq"/>
        </authorList>
    </citation>
    <scope>IDENTIFICATION</scope>
</reference>
<dbReference type="KEGG" id="sasa:106566068"/>
<feature type="chain" id="PRO_5010366911" evidence="1">
    <location>
        <begin position="28"/>
        <end position="167"/>
    </location>
</feature>
<dbReference type="GeneID" id="106566068"/>
<dbReference type="SUPFAM" id="SSF56436">
    <property type="entry name" value="C-type lectin-like"/>
    <property type="match status" value="1"/>
</dbReference>
<gene>
    <name evidence="3" type="primary">LOC106566068</name>
</gene>
<dbReference type="Gene3D" id="3.10.100.10">
    <property type="entry name" value="Mannose-Binding Protein A, subunit A"/>
    <property type="match status" value="1"/>
</dbReference>
<dbReference type="OrthoDB" id="7357196at2759"/>